<dbReference type="GO" id="GO:0016757">
    <property type="term" value="F:glycosyltransferase activity"/>
    <property type="evidence" value="ECO:0007669"/>
    <property type="project" value="InterPro"/>
</dbReference>
<comment type="similarity">
    <text evidence="2">Belongs to the glycosyltransferase 47 family.</text>
</comment>
<name>A0AAE0FZ64_9CHLO</name>
<dbReference type="InterPro" id="IPR040911">
    <property type="entry name" value="Exostosin_GT47"/>
</dbReference>
<comment type="subcellular location">
    <subcellularLocation>
        <location evidence="1">Golgi apparatus membrane</location>
        <topology evidence="1">Single-pass type II membrane protein</topology>
    </subcellularLocation>
</comment>
<accession>A0AAE0FZ64</accession>
<reference evidence="6 7" key="1">
    <citation type="journal article" date="2015" name="Genome Biol. Evol.">
        <title>Comparative Genomics of a Bacterivorous Green Alga Reveals Evolutionary Causalities and Consequences of Phago-Mixotrophic Mode of Nutrition.</title>
        <authorList>
            <person name="Burns J.A."/>
            <person name="Paasch A."/>
            <person name="Narechania A."/>
            <person name="Kim E."/>
        </authorList>
    </citation>
    <scope>NUCLEOTIDE SEQUENCE [LARGE SCALE GENOMIC DNA]</scope>
    <source>
        <strain evidence="6 7">PLY_AMNH</strain>
    </source>
</reference>
<feature type="region of interest" description="Disordered" evidence="4">
    <location>
        <begin position="211"/>
        <end position="236"/>
    </location>
</feature>
<keyword evidence="7" id="KW-1185">Reference proteome</keyword>
<comment type="caution">
    <text evidence="6">The sequence shown here is derived from an EMBL/GenBank/DDBJ whole genome shotgun (WGS) entry which is preliminary data.</text>
</comment>
<evidence type="ECO:0000256" key="3">
    <source>
        <dbReference type="ARBA" id="ARBA00023034"/>
    </source>
</evidence>
<keyword evidence="3" id="KW-0333">Golgi apparatus</keyword>
<dbReference type="Proteomes" id="UP001190700">
    <property type="component" value="Unassembled WGS sequence"/>
</dbReference>
<dbReference type="PANTHER" id="PTHR11062:SF281">
    <property type="entry name" value="EXOSTOSIN-LIKE 2"/>
    <property type="match status" value="1"/>
</dbReference>
<feature type="domain" description="Exostosin GT47" evidence="5">
    <location>
        <begin position="20"/>
        <end position="138"/>
    </location>
</feature>
<evidence type="ECO:0000256" key="4">
    <source>
        <dbReference type="SAM" id="MobiDB-lite"/>
    </source>
</evidence>
<dbReference type="PANTHER" id="PTHR11062">
    <property type="entry name" value="EXOSTOSIN HEPARAN SULFATE GLYCOSYLTRANSFERASE -RELATED"/>
    <property type="match status" value="1"/>
</dbReference>
<dbReference type="InterPro" id="IPR004263">
    <property type="entry name" value="Exostosin"/>
</dbReference>
<evidence type="ECO:0000256" key="1">
    <source>
        <dbReference type="ARBA" id="ARBA00004323"/>
    </source>
</evidence>
<evidence type="ECO:0000256" key="2">
    <source>
        <dbReference type="ARBA" id="ARBA00010271"/>
    </source>
</evidence>
<dbReference type="Pfam" id="PF03016">
    <property type="entry name" value="Exostosin_GT47"/>
    <property type="match status" value="1"/>
</dbReference>
<proteinExistence type="inferred from homology"/>
<evidence type="ECO:0000259" key="5">
    <source>
        <dbReference type="Pfam" id="PF03016"/>
    </source>
</evidence>
<protein>
    <recommendedName>
        <fullName evidence="5">Exostosin GT47 domain-containing protein</fullName>
    </recommendedName>
</protein>
<organism evidence="6 7">
    <name type="scientific">Cymbomonas tetramitiformis</name>
    <dbReference type="NCBI Taxonomy" id="36881"/>
    <lineage>
        <taxon>Eukaryota</taxon>
        <taxon>Viridiplantae</taxon>
        <taxon>Chlorophyta</taxon>
        <taxon>Pyramimonadophyceae</taxon>
        <taxon>Pyramimonadales</taxon>
        <taxon>Pyramimonadaceae</taxon>
        <taxon>Cymbomonas</taxon>
    </lineage>
</organism>
<dbReference type="EMBL" id="LGRX02011651">
    <property type="protein sequence ID" value="KAK3268694.1"/>
    <property type="molecule type" value="Genomic_DNA"/>
</dbReference>
<gene>
    <name evidence="6" type="ORF">CYMTET_22816</name>
</gene>
<dbReference type="GO" id="GO:0000139">
    <property type="term" value="C:Golgi membrane"/>
    <property type="evidence" value="ECO:0007669"/>
    <property type="project" value="UniProtKB-SubCell"/>
</dbReference>
<feature type="compositionally biased region" description="Polar residues" evidence="4">
    <location>
        <begin position="225"/>
        <end position="236"/>
    </location>
</feature>
<evidence type="ECO:0000313" key="6">
    <source>
        <dbReference type="EMBL" id="KAK3268694.1"/>
    </source>
</evidence>
<sequence>MFFAYICKLIFPAFLFQTKPNTKIYVYDMPLEYTWDRIPQPHKLAVVEKLRDATVGLYEGEYIVHLALLRSCYLTSDPNVADFFFIPVWSGGKSWGNWRAEGIHLRALDHIRNLGFWSRRNGTDHIFVSARDCGTCGNFQPEGLRKCEGFPSCAEFPQELDNAIWLTHWGGLTGYTGAPCRRGFREGHDIVIPNGQHHKLVVKASPHWRPVPEEEQGTRDVPQAATATQCGASHNGSPREAKVFFAGKSHFGGYPAYSLGARQEVWRHYK</sequence>
<evidence type="ECO:0000313" key="7">
    <source>
        <dbReference type="Proteomes" id="UP001190700"/>
    </source>
</evidence>
<dbReference type="AlphaFoldDB" id="A0AAE0FZ64"/>